<evidence type="ECO:0000256" key="2">
    <source>
        <dbReference type="ARBA" id="ARBA00022695"/>
    </source>
</evidence>
<dbReference type="InterPro" id="IPR050065">
    <property type="entry name" value="GlmU-like"/>
</dbReference>
<name>A0ABD6FJ86_9PSEU</name>
<proteinExistence type="predicted"/>
<dbReference type="EMBL" id="QGUI02000145">
    <property type="protein sequence ID" value="MFO7192924.1"/>
    <property type="molecule type" value="Genomic_DNA"/>
</dbReference>
<organism evidence="4 5">
    <name type="scientific">Thermocrispum agreste</name>
    <dbReference type="NCBI Taxonomy" id="37925"/>
    <lineage>
        <taxon>Bacteria</taxon>
        <taxon>Bacillati</taxon>
        <taxon>Actinomycetota</taxon>
        <taxon>Actinomycetes</taxon>
        <taxon>Pseudonocardiales</taxon>
        <taxon>Pseudonocardiaceae</taxon>
        <taxon>Thermocrispum</taxon>
    </lineage>
</organism>
<dbReference type="SUPFAM" id="SSF53448">
    <property type="entry name" value="Nucleotide-diphospho-sugar transferases"/>
    <property type="match status" value="1"/>
</dbReference>
<sequence length="117" mass="12690">MKAFLLAAGLGTRLRPLTDHMPKCLVSVGGVPMLDIWLDALAKAGVDEVLINTHHHAHQVRRHVSARTTGPAVTLTYEPQLLGSAGTLRAHRRFVAGDEMFLAINADNLTTFDIGQL</sequence>
<evidence type="ECO:0000313" key="5">
    <source>
        <dbReference type="Proteomes" id="UP000249324"/>
    </source>
</evidence>
<dbReference type="PANTHER" id="PTHR43584:SF8">
    <property type="entry name" value="N-ACETYLMURAMATE ALPHA-1-PHOSPHATE URIDYLYLTRANSFERASE"/>
    <property type="match status" value="1"/>
</dbReference>
<dbReference type="InterPro" id="IPR005835">
    <property type="entry name" value="NTP_transferase_dom"/>
</dbReference>
<dbReference type="InterPro" id="IPR029044">
    <property type="entry name" value="Nucleotide-diphossugar_trans"/>
</dbReference>
<reference evidence="4 5" key="1">
    <citation type="journal article" date="2021" name="BMC Genomics">
        <title>Genome-resolved metagenome and metatranscriptome analyses of thermophilic composting reveal key bacterial players and their metabolic interactions.</title>
        <authorList>
            <person name="Braga L.P.P."/>
            <person name="Pereira R.V."/>
            <person name="Martins L.F."/>
            <person name="Moura L.M.S."/>
            <person name="Sanchez F.B."/>
            <person name="Patane J.S.L."/>
            <person name="da Silva A.M."/>
            <person name="Setubal J.C."/>
        </authorList>
    </citation>
    <scope>NUCLEOTIDE SEQUENCE [LARGE SCALE GENOMIC DNA]</scope>
    <source>
        <strain evidence="4">ZC4RG45</strain>
    </source>
</reference>
<evidence type="ECO:0000256" key="1">
    <source>
        <dbReference type="ARBA" id="ARBA00022679"/>
    </source>
</evidence>
<keyword evidence="1" id="KW-0808">Transferase</keyword>
<dbReference type="Proteomes" id="UP000249324">
    <property type="component" value="Unassembled WGS sequence"/>
</dbReference>
<comment type="caution">
    <text evidence="4">The sequence shown here is derived from an EMBL/GenBank/DDBJ whole genome shotgun (WGS) entry which is preliminary data.</text>
</comment>
<evidence type="ECO:0000313" key="4">
    <source>
        <dbReference type="EMBL" id="MFO7192924.1"/>
    </source>
</evidence>
<feature type="domain" description="Nucleotidyl transferase" evidence="3">
    <location>
        <begin position="2"/>
        <end position="116"/>
    </location>
</feature>
<dbReference type="GO" id="GO:0016779">
    <property type="term" value="F:nucleotidyltransferase activity"/>
    <property type="evidence" value="ECO:0007669"/>
    <property type="project" value="UniProtKB-KW"/>
</dbReference>
<dbReference type="Pfam" id="PF00483">
    <property type="entry name" value="NTP_transferase"/>
    <property type="match status" value="1"/>
</dbReference>
<dbReference type="Gene3D" id="3.90.550.10">
    <property type="entry name" value="Spore Coat Polysaccharide Biosynthesis Protein SpsA, Chain A"/>
    <property type="match status" value="1"/>
</dbReference>
<feature type="non-terminal residue" evidence="4">
    <location>
        <position position="117"/>
    </location>
</feature>
<accession>A0ABD6FJ86</accession>
<protein>
    <submittedName>
        <fullName evidence="4">Nucleotidyltransferase family protein</fullName>
    </submittedName>
</protein>
<dbReference type="AlphaFoldDB" id="A0ABD6FJ86"/>
<gene>
    <name evidence="4" type="ORF">DIU77_011840</name>
</gene>
<dbReference type="PANTHER" id="PTHR43584">
    <property type="entry name" value="NUCLEOTIDYL TRANSFERASE"/>
    <property type="match status" value="1"/>
</dbReference>
<keyword evidence="2" id="KW-0548">Nucleotidyltransferase</keyword>
<dbReference type="CDD" id="cd04181">
    <property type="entry name" value="NTP_transferase"/>
    <property type="match status" value="1"/>
</dbReference>
<evidence type="ECO:0000259" key="3">
    <source>
        <dbReference type="Pfam" id="PF00483"/>
    </source>
</evidence>